<keyword evidence="3" id="KW-1185">Reference proteome</keyword>
<evidence type="ECO:0000313" key="3">
    <source>
        <dbReference type="Proteomes" id="UP001501323"/>
    </source>
</evidence>
<evidence type="ECO:0000256" key="1">
    <source>
        <dbReference type="SAM" id="SignalP"/>
    </source>
</evidence>
<reference evidence="3" key="1">
    <citation type="journal article" date="2019" name="Int. J. Syst. Evol. Microbiol.">
        <title>The Global Catalogue of Microorganisms (GCM) 10K type strain sequencing project: providing services to taxonomists for standard genome sequencing and annotation.</title>
        <authorList>
            <consortium name="The Broad Institute Genomics Platform"/>
            <consortium name="The Broad Institute Genome Sequencing Center for Infectious Disease"/>
            <person name="Wu L."/>
            <person name="Ma J."/>
        </authorList>
    </citation>
    <scope>NUCLEOTIDE SEQUENCE [LARGE SCALE GENOMIC DNA]</scope>
    <source>
        <strain evidence="3">JCM 18392</strain>
    </source>
</reference>
<feature type="chain" id="PRO_5045199884" description="DUF4410 domain-containing protein" evidence="1">
    <location>
        <begin position="24"/>
        <end position="168"/>
    </location>
</feature>
<accession>A0ABP9DR13</accession>
<sequence>MERKAKNIALLAALMMVAGSASAQAVQVQKPVPYSEDGDIADNIKQECKLDAQLADFIAEYGKDNGIDVAFTDGPVDRAAPRALDVRITNAISMGNAWIGHQKGTTVAGSLYENGEKIASFKARRHSMGGMFAGYKGSCSVLGRTVEAIGEDIASWLKAPVDGANLGD</sequence>
<proteinExistence type="predicted"/>
<comment type="caution">
    <text evidence="2">The sequence shown here is derived from an EMBL/GenBank/DDBJ whole genome shotgun (WGS) entry which is preliminary data.</text>
</comment>
<evidence type="ECO:0000313" key="2">
    <source>
        <dbReference type="EMBL" id="GAA4855961.1"/>
    </source>
</evidence>
<evidence type="ECO:0008006" key="4">
    <source>
        <dbReference type="Google" id="ProtNLM"/>
    </source>
</evidence>
<dbReference type="Proteomes" id="UP001501323">
    <property type="component" value="Unassembled WGS sequence"/>
</dbReference>
<dbReference type="RefSeq" id="WP_345293868.1">
    <property type="nucleotide sequence ID" value="NZ_BAABJY010000001.1"/>
</dbReference>
<keyword evidence="1" id="KW-0732">Signal</keyword>
<feature type="signal peptide" evidence="1">
    <location>
        <begin position="1"/>
        <end position="23"/>
    </location>
</feature>
<dbReference type="EMBL" id="BAABJY010000001">
    <property type="protein sequence ID" value="GAA4855961.1"/>
    <property type="molecule type" value="Genomic_DNA"/>
</dbReference>
<protein>
    <recommendedName>
        <fullName evidence="4">DUF4410 domain-containing protein</fullName>
    </recommendedName>
</protein>
<organism evidence="2 3">
    <name type="scientific">Luteimonas vadosa</name>
    <dbReference type="NCBI Taxonomy" id="1165507"/>
    <lineage>
        <taxon>Bacteria</taxon>
        <taxon>Pseudomonadati</taxon>
        <taxon>Pseudomonadota</taxon>
        <taxon>Gammaproteobacteria</taxon>
        <taxon>Lysobacterales</taxon>
        <taxon>Lysobacteraceae</taxon>
        <taxon>Luteimonas</taxon>
    </lineage>
</organism>
<name>A0ABP9DR13_9GAMM</name>
<gene>
    <name evidence="2" type="ORF">GCM10023332_04480</name>
</gene>